<evidence type="ECO:0000313" key="11">
    <source>
        <dbReference type="Proteomes" id="UP000037069"/>
    </source>
</evidence>
<dbReference type="InterPro" id="IPR036188">
    <property type="entry name" value="FAD/NAD-bd_sf"/>
</dbReference>
<evidence type="ECO:0000256" key="4">
    <source>
        <dbReference type="ARBA" id="ARBA00022741"/>
    </source>
</evidence>
<reference evidence="10 11" key="1">
    <citation type="journal article" date="2015" name="Nat. Commun.">
        <title>Lucilia cuprina genome unlocks parasitic fly biology to underpin future interventions.</title>
        <authorList>
            <person name="Anstead C.A."/>
            <person name="Korhonen P.K."/>
            <person name="Young N.D."/>
            <person name="Hall R.S."/>
            <person name="Jex A.R."/>
            <person name="Murali S.C."/>
            <person name="Hughes D.S."/>
            <person name="Lee S.F."/>
            <person name="Perry T."/>
            <person name="Stroehlein A.J."/>
            <person name="Ansell B.R."/>
            <person name="Breugelmans B."/>
            <person name="Hofmann A."/>
            <person name="Qu J."/>
            <person name="Dugan S."/>
            <person name="Lee S.L."/>
            <person name="Chao H."/>
            <person name="Dinh H."/>
            <person name="Han Y."/>
            <person name="Doddapaneni H.V."/>
            <person name="Worley K.C."/>
            <person name="Muzny D.M."/>
            <person name="Ioannidis P."/>
            <person name="Waterhouse R.M."/>
            <person name="Zdobnov E.M."/>
            <person name="James P.J."/>
            <person name="Bagnall N.H."/>
            <person name="Kotze A.C."/>
            <person name="Gibbs R.A."/>
            <person name="Richards S."/>
            <person name="Batterham P."/>
            <person name="Gasser R.B."/>
        </authorList>
    </citation>
    <scope>NUCLEOTIDE SEQUENCE [LARGE SCALE GENOMIC DNA]</scope>
    <source>
        <strain evidence="10 11">LS</strain>
        <tissue evidence="10">Full body</tissue>
    </source>
</reference>
<keyword evidence="6" id="KW-0694">RNA-binding</keyword>
<evidence type="ECO:0000256" key="8">
    <source>
        <dbReference type="ARBA" id="ARBA00023146"/>
    </source>
</evidence>
<feature type="non-terminal residue" evidence="10">
    <location>
        <position position="1"/>
    </location>
</feature>
<dbReference type="PANTHER" id="PTHR11777:SF9">
    <property type="entry name" value="ALANINE--TRNA LIGASE, CYTOPLASMIC"/>
    <property type="match status" value="1"/>
</dbReference>
<keyword evidence="5" id="KW-0067">ATP-binding</keyword>
<dbReference type="GO" id="GO:0006419">
    <property type="term" value="P:alanyl-tRNA aminoacylation"/>
    <property type="evidence" value="ECO:0007669"/>
    <property type="project" value="InterPro"/>
</dbReference>
<dbReference type="GO" id="GO:0005524">
    <property type="term" value="F:ATP binding"/>
    <property type="evidence" value="ECO:0007669"/>
    <property type="project" value="UniProtKB-KW"/>
</dbReference>
<dbReference type="PANTHER" id="PTHR11777">
    <property type="entry name" value="ALANYL-TRNA SYNTHETASE"/>
    <property type="match status" value="1"/>
</dbReference>
<feature type="non-terminal residue" evidence="10">
    <location>
        <position position="270"/>
    </location>
</feature>
<dbReference type="InterPro" id="IPR018165">
    <property type="entry name" value="Ala-tRNA-synth_IIc_core"/>
</dbReference>
<proteinExistence type="inferred from homology"/>
<dbReference type="InterPro" id="IPR018162">
    <property type="entry name" value="Ala-tRNA-ligase_IIc_anticod-bd"/>
</dbReference>
<dbReference type="SUPFAM" id="SSF101353">
    <property type="entry name" value="Putative anticodon-binding domain of alanyl-tRNA synthetase (AlaRS)"/>
    <property type="match status" value="1"/>
</dbReference>
<evidence type="ECO:0000256" key="3">
    <source>
        <dbReference type="ARBA" id="ARBA00022598"/>
    </source>
</evidence>
<organism evidence="10 11">
    <name type="scientific">Lucilia cuprina</name>
    <name type="common">Green bottle fly</name>
    <name type="synonym">Australian sheep blowfly</name>
    <dbReference type="NCBI Taxonomy" id="7375"/>
    <lineage>
        <taxon>Eukaryota</taxon>
        <taxon>Metazoa</taxon>
        <taxon>Ecdysozoa</taxon>
        <taxon>Arthropoda</taxon>
        <taxon>Hexapoda</taxon>
        <taxon>Insecta</taxon>
        <taxon>Pterygota</taxon>
        <taxon>Neoptera</taxon>
        <taxon>Endopterygota</taxon>
        <taxon>Diptera</taxon>
        <taxon>Brachycera</taxon>
        <taxon>Muscomorpha</taxon>
        <taxon>Oestroidea</taxon>
        <taxon>Calliphoridae</taxon>
        <taxon>Luciliinae</taxon>
        <taxon>Lucilia</taxon>
    </lineage>
</organism>
<name>A0A0L0BVN8_LUCCU</name>
<keyword evidence="4" id="KW-0547">Nucleotide-binding</keyword>
<evidence type="ECO:0000256" key="1">
    <source>
        <dbReference type="ARBA" id="ARBA00008226"/>
    </source>
</evidence>
<accession>A0A0L0BVN8</accession>
<evidence type="ECO:0000256" key="2">
    <source>
        <dbReference type="ARBA" id="ARBA00022555"/>
    </source>
</evidence>
<dbReference type="Proteomes" id="UP000037069">
    <property type="component" value="Unassembled WGS sequence"/>
</dbReference>
<dbReference type="GO" id="GO:0000049">
    <property type="term" value="F:tRNA binding"/>
    <property type="evidence" value="ECO:0007669"/>
    <property type="project" value="UniProtKB-KW"/>
</dbReference>
<sequence>KTHKFYRNVLEGGKCIAYGARALNEGGYQSLPYLNFPGGGLIGCSAGFMNVPKIKGSHTAMKSDRGERLFEQMVKKAKAVNSVKLNGKDVWRLYDTYGFPVDLTRLMAEEKGLEIDDQEFEVARLQSREASKGGAGKKSATQLKLDVHQISQLHSSGIEVTNDEPKYTDPEINAKIMRILSPQGEFVETLEEDNGEYGIVLDQTNMYAEAGGQEYDLGQIISDVDEDIKGLPGSLFDLFTTWALIFVNVMSMPKLYSGPRDLRRSMGLTI</sequence>
<dbReference type="GO" id="GO:0004813">
    <property type="term" value="F:alanine-tRNA ligase activity"/>
    <property type="evidence" value="ECO:0007669"/>
    <property type="project" value="InterPro"/>
</dbReference>
<evidence type="ECO:0000259" key="9">
    <source>
        <dbReference type="PROSITE" id="PS50860"/>
    </source>
</evidence>
<keyword evidence="3" id="KW-0436">Ligase</keyword>
<comment type="caution">
    <text evidence="10">The sequence shown here is derived from an EMBL/GenBank/DDBJ whole genome shotgun (WGS) entry which is preliminary data.</text>
</comment>
<evidence type="ECO:0000256" key="7">
    <source>
        <dbReference type="ARBA" id="ARBA00022917"/>
    </source>
</evidence>
<keyword evidence="11" id="KW-1185">Reference proteome</keyword>
<dbReference type="OrthoDB" id="2423964at2759"/>
<dbReference type="Gene3D" id="3.50.50.60">
    <property type="entry name" value="FAD/NAD(P)-binding domain"/>
    <property type="match status" value="1"/>
</dbReference>
<dbReference type="InterPro" id="IPR018164">
    <property type="entry name" value="Ala-tRNA-synth_IIc_N"/>
</dbReference>
<dbReference type="EMBL" id="JRES01001269">
    <property type="protein sequence ID" value="KNC24053.1"/>
    <property type="molecule type" value="Genomic_DNA"/>
</dbReference>
<dbReference type="PROSITE" id="PS50860">
    <property type="entry name" value="AA_TRNA_LIGASE_II_ALA"/>
    <property type="match status" value="1"/>
</dbReference>
<keyword evidence="2" id="KW-0820">tRNA-binding</keyword>
<dbReference type="InterPro" id="IPR050058">
    <property type="entry name" value="Ala-tRNA_ligase"/>
</dbReference>
<dbReference type="InterPro" id="IPR009000">
    <property type="entry name" value="Transl_B-barrel_sf"/>
</dbReference>
<evidence type="ECO:0000256" key="6">
    <source>
        <dbReference type="ARBA" id="ARBA00022884"/>
    </source>
</evidence>
<dbReference type="STRING" id="7375.A0A0L0BVN8"/>
<dbReference type="GO" id="GO:0005739">
    <property type="term" value="C:mitochondrion"/>
    <property type="evidence" value="ECO:0007669"/>
    <property type="project" value="TreeGrafter"/>
</dbReference>
<dbReference type="SUPFAM" id="SSF50447">
    <property type="entry name" value="Translation proteins"/>
    <property type="match status" value="1"/>
</dbReference>
<dbReference type="AlphaFoldDB" id="A0A0L0BVN8"/>
<dbReference type="Pfam" id="PF01411">
    <property type="entry name" value="tRNA-synt_2c"/>
    <property type="match status" value="1"/>
</dbReference>
<evidence type="ECO:0000256" key="5">
    <source>
        <dbReference type="ARBA" id="ARBA00022840"/>
    </source>
</evidence>
<gene>
    <name evidence="10" type="ORF">FF38_13395</name>
</gene>
<protein>
    <recommendedName>
        <fullName evidence="9">Alanyl-transfer RNA synthetases family profile domain-containing protein</fullName>
    </recommendedName>
</protein>
<comment type="similarity">
    <text evidence="1">Belongs to the class-II aminoacyl-tRNA synthetase family.</text>
</comment>
<keyword evidence="8" id="KW-0030">Aminoacyl-tRNA synthetase</keyword>
<feature type="domain" description="Alanyl-transfer RNA synthetases family profile" evidence="9">
    <location>
        <begin position="64"/>
        <end position="270"/>
    </location>
</feature>
<evidence type="ECO:0000313" key="10">
    <source>
        <dbReference type="EMBL" id="KNC24053.1"/>
    </source>
</evidence>
<dbReference type="GO" id="GO:0002161">
    <property type="term" value="F:aminoacyl-tRNA deacylase activity"/>
    <property type="evidence" value="ECO:0007669"/>
    <property type="project" value="TreeGrafter"/>
</dbReference>
<dbReference type="Gene3D" id="2.40.30.130">
    <property type="match status" value="1"/>
</dbReference>
<keyword evidence="7" id="KW-0648">Protein biosynthesis</keyword>